<organism evidence="3 4">
    <name type="scientific">Protopolystoma xenopodis</name>
    <dbReference type="NCBI Taxonomy" id="117903"/>
    <lineage>
        <taxon>Eukaryota</taxon>
        <taxon>Metazoa</taxon>
        <taxon>Spiralia</taxon>
        <taxon>Lophotrochozoa</taxon>
        <taxon>Platyhelminthes</taxon>
        <taxon>Monogenea</taxon>
        <taxon>Polyopisthocotylea</taxon>
        <taxon>Polystomatidea</taxon>
        <taxon>Polystomatidae</taxon>
        <taxon>Protopolystoma</taxon>
    </lineage>
</organism>
<proteinExistence type="predicted"/>
<dbReference type="Proteomes" id="UP000784294">
    <property type="component" value="Unassembled WGS sequence"/>
</dbReference>
<protein>
    <recommendedName>
        <fullName evidence="2">Ig-like domain-containing protein</fullName>
    </recommendedName>
</protein>
<dbReference type="InterPro" id="IPR007110">
    <property type="entry name" value="Ig-like_dom"/>
</dbReference>
<comment type="caution">
    <text evidence="3">The sequence shown here is derived from an EMBL/GenBank/DDBJ whole genome shotgun (WGS) entry which is preliminary data.</text>
</comment>
<accession>A0A3S4ZSZ1</accession>
<keyword evidence="4" id="KW-1185">Reference proteome</keyword>
<dbReference type="EMBL" id="CAAALY010039667">
    <property type="protein sequence ID" value="VEL19014.1"/>
    <property type="molecule type" value="Genomic_DNA"/>
</dbReference>
<gene>
    <name evidence="3" type="ORF">PXEA_LOCUS12454</name>
</gene>
<dbReference type="PROSITE" id="PS50835">
    <property type="entry name" value="IG_LIKE"/>
    <property type="match status" value="1"/>
</dbReference>
<evidence type="ECO:0000313" key="3">
    <source>
        <dbReference type="EMBL" id="VEL19014.1"/>
    </source>
</evidence>
<name>A0A3S4ZSZ1_9PLAT</name>
<feature type="compositionally biased region" description="Polar residues" evidence="1">
    <location>
        <begin position="174"/>
        <end position="194"/>
    </location>
</feature>
<evidence type="ECO:0000256" key="1">
    <source>
        <dbReference type="SAM" id="MobiDB-lite"/>
    </source>
</evidence>
<feature type="domain" description="Ig-like" evidence="2">
    <location>
        <begin position="215"/>
        <end position="262"/>
    </location>
</feature>
<sequence length="262" mass="29451">MEIYRPAHLLRVFWFRRLSPSCNSGHRDHTFSSFQASPIPSLSAQFEPIYSTNSDWNDRRRRSYHFPDNTEEVGLNRTLLITGLSSMHDSKRRLYKSQGDTIDEGEIWSDGGPICDEEVMCLGYLEDATNSAPDLWYLANKASVSRSNETKRGIARLFVKTPPRLTMPKLGIKISQTSSTDAGGRSTSFEGQQETDAEISGGKQELPAGRHKASPGVVRLEAVTGQTVRLACHVLKWGLPRAQRVWMRNAQQIHEVSMSRSV</sequence>
<evidence type="ECO:0000259" key="2">
    <source>
        <dbReference type="PROSITE" id="PS50835"/>
    </source>
</evidence>
<evidence type="ECO:0000313" key="4">
    <source>
        <dbReference type="Proteomes" id="UP000784294"/>
    </source>
</evidence>
<feature type="region of interest" description="Disordered" evidence="1">
    <location>
        <begin position="173"/>
        <end position="213"/>
    </location>
</feature>
<dbReference type="AlphaFoldDB" id="A0A3S4ZSZ1"/>
<reference evidence="3" key="1">
    <citation type="submission" date="2018-11" db="EMBL/GenBank/DDBJ databases">
        <authorList>
            <consortium name="Pathogen Informatics"/>
        </authorList>
    </citation>
    <scope>NUCLEOTIDE SEQUENCE</scope>
</reference>